<sequence length="343" mass="37215">MPSVEEVFDDDTDFPLPDTPSHGPGTGSYLRNTGTQGALLEEITDDDVDAVADAAGTYDMDMDRVAEQGRGFGDNVGRPKTASSSSQNLASTSSSDLRPSGDRMPQQGPMGGIMGDFLKMQQAEEARMKKLEQQLGSGMIMKDQQEFKAQVITGVHIEKTHPADWRNPGRVKVLIKKDNQFAHPIIQNRTQLCNYIATQIQKMNPSLVPKAEELKRSRNEAAKGESKSKQQTALAVSKSKGNKTSTAGASAATQSKAVRRRPRNLPPAAPHPFPPMDDRLPINSPAVALGIAVHSVKREIEQENERKRLGTGQGSDSNNLLGGNEVPTGASKPKMKKIVVRKR</sequence>
<proteinExistence type="predicted"/>
<evidence type="ECO:0000313" key="1">
    <source>
        <dbReference type="EMBL" id="KAJ9113794.1"/>
    </source>
</evidence>
<accession>A0ACC2WRH4</accession>
<organism evidence="1 2">
    <name type="scientific">Naganishia adeliensis</name>
    <dbReference type="NCBI Taxonomy" id="92952"/>
    <lineage>
        <taxon>Eukaryota</taxon>
        <taxon>Fungi</taxon>
        <taxon>Dikarya</taxon>
        <taxon>Basidiomycota</taxon>
        <taxon>Agaricomycotina</taxon>
        <taxon>Tremellomycetes</taxon>
        <taxon>Filobasidiales</taxon>
        <taxon>Filobasidiaceae</taxon>
        <taxon>Naganishia</taxon>
    </lineage>
</organism>
<evidence type="ECO:0000313" key="2">
    <source>
        <dbReference type="Proteomes" id="UP001230649"/>
    </source>
</evidence>
<comment type="caution">
    <text evidence="1">The sequence shown here is derived from an EMBL/GenBank/DDBJ whole genome shotgun (WGS) entry which is preliminary data.</text>
</comment>
<keyword evidence="2" id="KW-1185">Reference proteome</keyword>
<protein>
    <submittedName>
        <fullName evidence="1">Uncharacterized protein</fullName>
    </submittedName>
</protein>
<name>A0ACC2WRH4_9TREE</name>
<dbReference type="EMBL" id="JASBWS010000011">
    <property type="protein sequence ID" value="KAJ9113794.1"/>
    <property type="molecule type" value="Genomic_DNA"/>
</dbReference>
<dbReference type="Proteomes" id="UP001230649">
    <property type="component" value="Unassembled WGS sequence"/>
</dbReference>
<reference evidence="1" key="1">
    <citation type="submission" date="2023-04" db="EMBL/GenBank/DDBJ databases">
        <title>Draft Genome sequencing of Naganishia species isolated from polar environments using Oxford Nanopore Technology.</title>
        <authorList>
            <person name="Leo P."/>
            <person name="Venkateswaran K."/>
        </authorList>
    </citation>
    <scope>NUCLEOTIDE SEQUENCE</scope>
    <source>
        <strain evidence="1">MNA-CCFEE 5262</strain>
    </source>
</reference>
<gene>
    <name evidence="1" type="ORF">QFC20_001821</name>
</gene>